<evidence type="ECO:0000313" key="1">
    <source>
        <dbReference type="EMBL" id="RXW17999.1"/>
    </source>
</evidence>
<proteinExistence type="predicted"/>
<evidence type="ECO:0000313" key="2">
    <source>
        <dbReference type="Proteomes" id="UP000290288"/>
    </source>
</evidence>
<dbReference type="EMBL" id="SDEE01000297">
    <property type="protein sequence ID" value="RXW17999.1"/>
    <property type="molecule type" value="Genomic_DNA"/>
</dbReference>
<accession>A0A4Q2DEN0</accession>
<organism evidence="1 2">
    <name type="scientific">Candolleomyces aberdarensis</name>
    <dbReference type="NCBI Taxonomy" id="2316362"/>
    <lineage>
        <taxon>Eukaryota</taxon>
        <taxon>Fungi</taxon>
        <taxon>Dikarya</taxon>
        <taxon>Basidiomycota</taxon>
        <taxon>Agaricomycotina</taxon>
        <taxon>Agaricomycetes</taxon>
        <taxon>Agaricomycetidae</taxon>
        <taxon>Agaricales</taxon>
        <taxon>Agaricineae</taxon>
        <taxon>Psathyrellaceae</taxon>
        <taxon>Candolleomyces</taxon>
    </lineage>
</organism>
<sequence>MAILIESALPLSVSGVVVAPFFIGEGEVVESAFPAVATIWYFFSCITLRVFMMEIEQTPQHGPGSQSSADLADRCPSEILQLVFSMAVEATCKDIDLAEETHIRVTIRYCSQVCRSWRFAARGYCPLWVYAIDFQRDSPETIGDLLRLSGSCTIRVGHRASPLCVRSRSDLRVLDLLKDHILRIRELNVEFTTDHNVLYDASWILRHPRAPLQVETLRWFGPMFCQESGASFGDEIHPILALRKLDLRNTDFQPLHHIPLSQLSELAIRQFVSAHRLAAAEWLEVLRFTPHLRFLSIQDAIALQHNPFPLTTQHAHLSNMQVVSLGDSNSMDSLLSLFEHINIPSKCGVQLRLPPSSKYSPPNFFQFFAVRLLSLVTHFCPNGRNTPPVELTIRPGAEYPLALGTVPNPDVTLDWNHPSYDEKQTSKYLATTRFPPFSISLKTLTGTDHYNAIYLLTALLTKIEKLNITFDASQDANSLSSQYLARLKPLFREIFHQTRKVKTLTLNEGAIIAVLPAINDRFTEEYVHAPNTANPGAGVITQLRKVPYLPALSTIELSDPDMALSQVASGSLSGFVKWRRSIRYLVRANFGSARSAARHGIIGPNMLYHLASR</sequence>
<keyword evidence="2" id="KW-1185">Reference proteome</keyword>
<comment type="caution">
    <text evidence="1">The sequence shown here is derived from an EMBL/GenBank/DDBJ whole genome shotgun (WGS) entry which is preliminary data.</text>
</comment>
<dbReference type="STRING" id="2316362.A0A4Q2DEN0"/>
<dbReference type="Proteomes" id="UP000290288">
    <property type="component" value="Unassembled WGS sequence"/>
</dbReference>
<dbReference type="OrthoDB" id="2874222at2759"/>
<evidence type="ECO:0008006" key="3">
    <source>
        <dbReference type="Google" id="ProtNLM"/>
    </source>
</evidence>
<name>A0A4Q2DEN0_9AGAR</name>
<gene>
    <name evidence="1" type="ORF">EST38_g7861</name>
</gene>
<protein>
    <recommendedName>
        <fullName evidence="3">F-box domain-containing protein</fullName>
    </recommendedName>
</protein>
<dbReference type="AlphaFoldDB" id="A0A4Q2DEN0"/>
<reference evidence="1 2" key="1">
    <citation type="submission" date="2019-01" db="EMBL/GenBank/DDBJ databases">
        <title>Draft genome sequence of Psathyrella aberdarensis IHI B618.</title>
        <authorList>
            <person name="Buettner E."/>
            <person name="Kellner H."/>
        </authorList>
    </citation>
    <scope>NUCLEOTIDE SEQUENCE [LARGE SCALE GENOMIC DNA]</scope>
    <source>
        <strain evidence="1 2">IHI B618</strain>
    </source>
</reference>